<reference evidence="2 3" key="1">
    <citation type="journal article" date="2020" name="ISME J.">
        <title>Uncovering the hidden diversity of litter-decomposition mechanisms in mushroom-forming fungi.</title>
        <authorList>
            <person name="Floudas D."/>
            <person name="Bentzer J."/>
            <person name="Ahren D."/>
            <person name="Johansson T."/>
            <person name="Persson P."/>
            <person name="Tunlid A."/>
        </authorList>
    </citation>
    <scope>NUCLEOTIDE SEQUENCE [LARGE SCALE GENOMIC DNA]</scope>
    <source>
        <strain evidence="2 3">CBS 406.79</strain>
    </source>
</reference>
<protein>
    <submittedName>
        <fullName evidence="2">Uncharacterized protein</fullName>
    </submittedName>
</protein>
<dbReference type="EMBL" id="JAACJN010000074">
    <property type="protein sequence ID" value="KAF5378690.1"/>
    <property type="molecule type" value="Genomic_DNA"/>
</dbReference>
<evidence type="ECO:0000313" key="2">
    <source>
        <dbReference type="EMBL" id="KAF5378690.1"/>
    </source>
</evidence>
<evidence type="ECO:0000313" key="3">
    <source>
        <dbReference type="Proteomes" id="UP000518752"/>
    </source>
</evidence>
<accession>A0A8H5H933</accession>
<feature type="region of interest" description="Disordered" evidence="1">
    <location>
        <begin position="46"/>
        <end position="70"/>
    </location>
</feature>
<name>A0A8H5H933_9AGAR</name>
<feature type="region of interest" description="Disordered" evidence="1">
    <location>
        <begin position="105"/>
        <end position="150"/>
    </location>
</feature>
<feature type="compositionally biased region" description="Gly residues" evidence="1">
    <location>
        <begin position="51"/>
        <end position="67"/>
    </location>
</feature>
<dbReference type="OrthoDB" id="6109at2759"/>
<comment type="caution">
    <text evidence="2">The sequence shown here is derived from an EMBL/GenBank/DDBJ whole genome shotgun (WGS) entry which is preliminary data.</text>
</comment>
<proteinExistence type="predicted"/>
<evidence type="ECO:0000256" key="1">
    <source>
        <dbReference type="SAM" id="MobiDB-lite"/>
    </source>
</evidence>
<sequence length="150" mass="15493">MTIRAGPFFGGTAVLQVMTGAIRVMEMDGTERQVIKDVESSSSSAVAAAAAGGGGGPGGGGEGGGGHLPRAKIRACSINDPYVLILREDDTMGLFIGYFADRDKVKGKDGKEKDSGGKARGKDSKDKDKDGKTATTGLSKSIWDNDRPVD</sequence>
<feature type="compositionally biased region" description="Basic and acidic residues" evidence="1">
    <location>
        <begin position="105"/>
        <end position="132"/>
    </location>
</feature>
<gene>
    <name evidence="2" type="ORF">D9757_010764</name>
</gene>
<organism evidence="2 3">
    <name type="scientific">Collybiopsis confluens</name>
    <dbReference type="NCBI Taxonomy" id="2823264"/>
    <lineage>
        <taxon>Eukaryota</taxon>
        <taxon>Fungi</taxon>
        <taxon>Dikarya</taxon>
        <taxon>Basidiomycota</taxon>
        <taxon>Agaricomycotina</taxon>
        <taxon>Agaricomycetes</taxon>
        <taxon>Agaricomycetidae</taxon>
        <taxon>Agaricales</taxon>
        <taxon>Marasmiineae</taxon>
        <taxon>Omphalotaceae</taxon>
        <taxon>Collybiopsis</taxon>
    </lineage>
</organism>
<keyword evidence="3" id="KW-1185">Reference proteome</keyword>
<dbReference type="AlphaFoldDB" id="A0A8H5H933"/>
<dbReference type="Proteomes" id="UP000518752">
    <property type="component" value="Unassembled WGS sequence"/>
</dbReference>